<dbReference type="InterPro" id="IPR036390">
    <property type="entry name" value="WH_DNA-bd_sf"/>
</dbReference>
<dbReference type="PANTHER" id="PTHR30537">
    <property type="entry name" value="HTH-TYPE TRANSCRIPTIONAL REGULATOR"/>
    <property type="match status" value="1"/>
</dbReference>
<reference evidence="7 8" key="1">
    <citation type="submission" date="2016-10" db="EMBL/GenBank/DDBJ databases">
        <authorList>
            <person name="de Groot N.N."/>
        </authorList>
    </citation>
    <scope>NUCLEOTIDE SEQUENCE [LARGE SCALE GENOMIC DNA]</scope>
    <source>
        <strain evidence="7 8">GAS522</strain>
    </source>
</reference>
<evidence type="ECO:0000256" key="5">
    <source>
        <dbReference type="ARBA" id="ARBA00023163"/>
    </source>
</evidence>
<dbReference type="InterPro" id="IPR036388">
    <property type="entry name" value="WH-like_DNA-bd_sf"/>
</dbReference>
<comment type="function">
    <text evidence="1">NodD regulates the expression of the nodABCFE genes which encode other nodulation proteins. NodD is also a negative regulator of its own expression. Binds flavonoids as inducers.</text>
</comment>
<dbReference type="GO" id="GO:0003700">
    <property type="term" value="F:DNA-binding transcription factor activity"/>
    <property type="evidence" value="ECO:0007669"/>
    <property type="project" value="InterPro"/>
</dbReference>
<evidence type="ECO:0000256" key="4">
    <source>
        <dbReference type="ARBA" id="ARBA00023125"/>
    </source>
</evidence>
<dbReference type="FunFam" id="1.10.10.10:FF:000001">
    <property type="entry name" value="LysR family transcriptional regulator"/>
    <property type="match status" value="1"/>
</dbReference>
<organism evidence="7 8">
    <name type="scientific">Bradyrhizobium lablabi</name>
    <dbReference type="NCBI Taxonomy" id="722472"/>
    <lineage>
        <taxon>Bacteria</taxon>
        <taxon>Pseudomonadati</taxon>
        <taxon>Pseudomonadota</taxon>
        <taxon>Alphaproteobacteria</taxon>
        <taxon>Hyphomicrobiales</taxon>
        <taxon>Nitrobacteraceae</taxon>
        <taxon>Bradyrhizobium</taxon>
    </lineage>
</organism>
<dbReference type="Gene3D" id="3.40.190.290">
    <property type="match status" value="1"/>
</dbReference>
<evidence type="ECO:0000256" key="3">
    <source>
        <dbReference type="ARBA" id="ARBA00023015"/>
    </source>
</evidence>
<dbReference type="PROSITE" id="PS50931">
    <property type="entry name" value="HTH_LYSR"/>
    <property type="match status" value="1"/>
</dbReference>
<proteinExistence type="inferred from homology"/>
<dbReference type="FunFam" id="3.40.190.290:FF:000001">
    <property type="entry name" value="Transcriptional regulator, LysR family"/>
    <property type="match status" value="1"/>
</dbReference>
<evidence type="ECO:0000313" key="8">
    <source>
        <dbReference type="Proteomes" id="UP000183208"/>
    </source>
</evidence>
<dbReference type="InterPro" id="IPR005119">
    <property type="entry name" value="LysR_subst-bd"/>
</dbReference>
<dbReference type="OrthoDB" id="9786526at2"/>
<feature type="domain" description="HTH lysR-type" evidence="6">
    <location>
        <begin position="1"/>
        <end position="59"/>
    </location>
</feature>
<dbReference type="GO" id="GO:0043565">
    <property type="term" value="F:sequence-specific DNA binding"/>
    <property type="evidence" value="ECO:0007669"/>
    <property type="project" value="TreeGrafter"/>
</dbReference>
<comment type="similarity">
    <text evidence="2">Belongs to the LysR transcriptional regulatory family.</text>
</comment>
<dbReference type="SUPFAM" id="SSF46785">
    <property type="entry name" value="Winged helix' DNA-binding domain"/>
    <property type="match status" value="1"/>
</dbReference>
<gene>
    <name evidence="7" type="ORF">SAMN05444171_6317</name>
</gene>
<keyword evidence="5" id="KW-0804">Transcription</keyword>
<accession>A0A1M7FUD2</accession>
<dbReference type="Proteomes" id="UP000183208">
    <property type="component" value="Unassembled WGS sequence"/>
</dbReference>
<dbReference type="PANTHER" id="PTHR30537:SF5">
    <property type="entry name" value="HTH-TYPE TRANSCRIPTIONAL ACTIVATOR TTDR-RELATED"/>
    <property type="match status" value="1"/>
</dbReference>
<dbReference type="RefSeq" id="WP_074827413.1">
    <property type="nucleotide sequence ID" value="NZ_FNTI01000001.1"/>
</dbReference>
<keyword evidence="3" id="KW-0805">Transcription regulation</keyword>
<dbReference type="InterPro" id="IPR000847">
    <property type="entry name" value="LysR_HTH_N"/>
</dbReference>
<evidence type="ECO:0000313" key="7">
    <source>
        <dbReference type="EMBL" id="SEE11821.1"/>
    </source>
</evidence>
<dbReference type="InterPro" id="IPR058163">
    <property type="entry name" value="LysR-type_TF_proteobact-type"/>
</dbReference>
<dbReference type="CDD" id="cd08422">
    <property type="entry name" value="PBP2_CrgA_like"/>
    <property type="match status" value="1"/>
</dbReference>
<sequence>MDKLGSLRAFVKVVESGSFAEAGRQLRLSRSAISKYVGDLEESLGVQLLNRTTRHASPTENGQMYFERAIAILSEIDAADQAVTQLQSAPRGLLRINAPMSFGTIRLGPALADFMAKYPDLQLQLVLSDDLLDPVQDGFDVTLRIAELESSSLIARKIVPVARVVCASPDYLKRHGTPMHPQDLRDHVSLTYGFLLTGNQWKLTGGDGDHWIQPAWSLCVNNAEVLRDVAAKGRGVALIPEFIAAEALKNGSLQAVLANYSAPPLALYAVYPPTRHLAVKVRLFIDFLVDRFGPGAS</sequence>
<evidence type="ECO:0000256" key="2">
    <source>
        <dbReference type="ARBA" id="ARBA00009437"/>
    </source>
</evidence>
<dbReference type="GO" id="GO:0006351">
    <property type="term" value="P:DNA-templated transcription"/>
    <property type="evidence" value="ECO:0007669"/>
    <property type="project" value="TreeGrafter"/>
</dbReference>
<dbReference type="Gene3D" id="1.10.10.10">
    <property type="entry name" value="Winged helix-like DNA-binding domain superfamily/Winged helix DNA-binding domain"/>
    <property type="match status" value="1"/>
</dbReference>
<dbReference type="AlphaFoldDB" id="A0A1M7FUD2"/>
<protein>
    <submittedName>
        <fullName evidence="7">Transcriptional regulator, LysR family</fullName>
    </submittedName>
</protein>
<dbReference type="Pfam" id="PF03466">
    <property type="entry name" value="LysR_substrate"/>
    <property type="match status" value="1"/>
</dbReference>
<keyword evidence="4" id="KW-0238">DNA-binding</keyword>
<dbReference type="Pfam" id="PF00126">
    <property type="entry name" value="HTH_1"/>
    <property type="match status" value="1"/>
</dbReference>
<dbReference type="EMBL" id="FNTI01000001">
    <property type="protein sequence ID" value="SEE11821.1"/>
    <property type="molecule type" value="Genomic_DNA"/>
</dbReference>
<dbReference type="SUPFAM" id="SSF53850">
    <property type="entry name" value="Periplasmic binding protein-like II"/>
    <property type="match status" value="1"/>
</dbReference>
<evidence type="ECO:0000259" key="6">
    <source>
        <dbReference type="PROSITE" id="PS50931"/>
    </source>
</evidence>
<name>A0A1M7FUD2_9BRAD</name>
<evidence type="ECO:0000256" key="1">
    <source>
        <dbReference type="ARBA" id="ARBA00003502"/>
    </source>
</evidence>